<accession>A0ABC8V1P8</accession>
<proteinExistence type="inferred from homology"/>
<comment type="similarity">
    <text evidence="7">Belongs to the DVL/RTFL small polypeptides family.</text>
</comment>
<comment type="caution">
    <text evidence="9">The sequence shown here is derived from an EMBL/GenBank/DDBJ whole genome shotgun (WGS) entry which is preliminary data.</text>
</comment>
<dbReference type="InterPro" id="IPR052692">
    <property type="entry name" value="DVL_RTFL_polypeptides"/>
</dbReference>
<keyword evidence="10" id="KW-1185">Reference proteome</keyword>
<reference evidence="9 10" key="1">
    <citation type="submission" date="2024-02" db="EMBL/GenBank/DDBJ databases">
        <authorList>
            <person name="Vignale AGUSTIN F."/>
            <person name="Sosa J E."/>
            <person name="Modenutti C."/>
        </authorList>
    </citation>
    <scope>NUCLEOTIDE SEQUENCE [LARGE SCALE GENOMIC DNA]</scope>
</reference>
<protein>
    <submittedName>
        <fullName evidence="9">Uncharacterized protein</fullName>
    </submittedName>
</protein>
<name>A0ABC8V1P8_9AQUA</name>
<evidence type="ECO:0000256" key="1">
    <source>
        <dbReference type="ARBA" id="ARBA00004162"/>
    </source>
</evidence>
<feature type="region of interest" description="Disordered" evidence="8">
    <location>
        <begin position="49"/>
        <end position="123"/>
    </location>
</feature>
<evidence type="ECO:0000256" key="8">
    <source>
        <dbReference type="SAM" id="MobiDB-lite"/>
    </source>
</evidence>
<evidence type="ECO:0000256" key="3">
    <source>
        <dbReference type="ARBA" id="ARBA00022475"/>
    </source>
</evidence>
<keyword evidence="4" id="KW-0812">Transmembrane</keyword>
<evidence type="ECO:0000256" key="4">
    <source>
        <dbReference type="ARBA" id="ARBA00022692"/>
    </source>
</evidence>
<dbReference type="PANTHER" id="PTHR47596">
    <property type="entry name" value="DVL13"/>
    <property type="match status" value="1"/>
</dbReference>
<sequence>MSGKDQEEWVVISPDQRDDGSPNVGSRTRKSGRKLYQVVMEYYMDEKRKLSQEEPCSNPYNSSKSSLIRSISHKSSTSKSSLLKSSFQKCSSFKSPLSRCSSQKSSASKSPLSRSSSKKCSDFTRKCSSLAKEQRAKFYIVKSCITMLVSWNKNGDS</sequence>
<keyword evidence="2" id="KW-0217">Developmental protein</keyword>
<organism evidence="9 10">
    <name type="scientific">Ilex paraguariensis</name>
    <name type="common">yerba mate</name>
    <dbReference type="NCBI Taxonomy" id="185542"/>
    <lineage>
        <taxon>Eukaryota</taxon>
        <taxon>Viridiplantae</taxon>
        <taxon>Streptophyta</taxon>
        <taxon>Embryophyta</taxon>
        <taxon>Tracheophyta</taxon>
        <taxon>Spermatophyta</taxon>
        <taxon>Magnoliopsida</taxon>
        <taxon>eudicotyledons</taxon>
        <taxon>Gunneridae</taxon>
        <taxon>Pentapetalae</taxon>
        <taxon>asterids</taxon>
        <taxon>campanulids</taxon>
        <taxon>Aquifoliales</taxon>
        <taxon>Aquifoliaceae</taxon>
        <taxon>Ilex</taxon>
    </lineage>
</organism>
<evidence type="ECO:0000313" key="9">
    <source>
        <dbReference type="EMBL" id="CAK9187266.1"/>
    </source>
</evidence>
<keyword evidence="3" id="KW-1003">Cell membrane</keyword>
<gene>
    <name evidence="9" type="ORF">ILEXP_LOCUS57775</name>
</gene>
<dbReference type="Proteomes" id="UP001642360">
    <property type="component" value="Unassembled WGS sequence"/>
</dbReference>
<keyword evidence="6" id="KW-0472">Membrane</keyword>
<evidence type="ECO:0000256" key="7">
    <source>
        <dbReference type="ARBA" id="ARBA00024340"/>
    </source>
</evidence>
<keyword evidence="5" id="KW-1133">Transmembrane helix</keyword>
<dbReference type="EMBL" id="CAUOFW020009880">
    <property type="protein sequence ID" value="CAK9187266.1"/>
    <property type="molecule type" value="Genomic_DNA"/>
</dbReference>
<evidence type="ECO:0000256" key="5">
    <source>
        <dbReference type="ARBA" id="ARBA00022989"/>
    </source>
</evidence>
<dbReference type="PANTHER" id="PTHR47596:SF2">
    <property type="entry name" value="SMALL POLYPEPTIDE DEVIL 9"/>
    <property type="match status" value="1"/>
</dbReference>
<feature type="region of interest" description="Disordered" evidence="8">
    <location>
        <begin position="1"/>
        <end position="32"/>
    </location>
</feature>
<dbReference type="GO" id="GO:0048367">
    <property type="term" value="P:shoot system development"/>
    <property type="evidence" value="ECO:0007669"/>
    <property type="project" value="UniProtKB-ARBA"/>
</dbReference>
<dbReference type="AlphaFoldDB" id="A0ABC8V1P8"/>
<dbReference type="InterPro" id="IPR012552">
    <property type="entry name" value="DVL"/>
</dbReference>
<dbReference type="Pfam" id="PF08137">
    <property type="entry name" value="DVL"/>
    <property type="match status" value="1"/>
</dbReference>
<evidence type="ECO:0000313" key="10">
    <source>
        <dbReference type="Proteomes" id="UP001642360"/>
    </source>
</evidence>
<feature type="compositionally biased region" description="Low complexity" evidence="8">
    <location>
        <begin position="62"/>
        <end position="115"/>
    </location>
</feature>
<evidence type="ECO:0000256" key="6">
    <source>
        <dbReference type="ARBA" id="ARBA00023136"/>
    </source>
</evidence>
<dbReference type="GO" id="GO:0005886">
    <property type="term" value="C:plasma membrane"/>
    <property type="evidence" value="ECO:0007669"/>
    <property type="project" value="UniProtKB-SubCell"/>
</dbReference>
<comment type="subcellular location">
    <subcellularLocation>
        <location evidence="1">Cell membrane</location>
        <topology evidence="1">Single-pass membrane protein</topology>
    </subcellularLocation>
</comment>
<evidence type="ECO:0000256" key="2">
    <source>
        <dbReference type="ARBA" id="ARBA00022473"/>
    </source>
</evidence>